<dbReference type="EMBL" id="BMNR01000015">
    <property type="protein sequence ID" value="GGK35691.1"/>
    <property type="molecule type" value="Genomic_DNA"/>
</dbReference>
<keyword evidence="2" id="KW-1185">Reference proteome</keyword>
<evidence type="ECO:0000313" key="2">
    <source>
        <dbReference type="Proteomes" id="UP000612329"/>
    </source>
</evidence>
<organism evidence="1 2">
    <name type="scientific">Yeosuana aromativorans</name>
    <dbReference type="NCBI Taxonomy" id="288019"/>
    <lineage>
        <taxon>Bacteria</taxon>
        <taxon>Pseudomonadati</taxon>
        <taxon>Bacteroidota</taxon>
        <taxon>Flavobacteriia</taxon>
        <taxon>Flavobacteriales</taxon>
        <taxon>Flavobacteriaceae</taxon>
        <taxon>Yeosuana</taxon>
    </lineage>
</organism>
<reference evidence="1" key="2">
    <citation type="submission" date="2020-09" db="EMBL/GenBank/DDBJ databases">
        <authorList>
            <person name="Sun Q."/>
            <person name="Ohkuma M."/>
        </authorList>
    </citation>
    <scope>NUCLEOTIDE SEQUENCE</scope>
    <source>
        <strain evidence="1">JCM 12862</strain>
    </source>
</reference>
<evidence type="ECO:0000313" key="1">
    <source>
        <dbReference type="EMBL" id="GGK35691.1"/>
    </source>
</evidence>
<accession>A0A8J3BQF6</accession>
<dbReference type="Proteomes" id="UP000612329">
    <property type="component" value="Unassembled WGS sequence"/>
</dbReference>
<proteinExistence type="predicted"/>
<dbReference type="AlphaFoldDB" id="A0A8J3BQF6"/>
<comment type="caution">
    <text evidence="1">The sequence shown here is derived from an EMBL/GenBank/DDBJ whole genome shotgun (WGS) entry which is preliminary data.</text>
</comment>
<dbReference type="Gene3D" id="3.40.1580.10">
    <property type="entry name" value="SMI1/KNR4-like"/>
    <property type="match status" value="1"/>
</dbReference>
<protein>
    <submittedName>
        <fullName evidence="1">Uncharacterized protein</fullName>
    </submittedName>
</protein>
<reference evidence="1" key="1">
    <citation type="journal article" date="2014" name="Int. J. Syst. Evol. Microbiol.">
        <title>Complete genome sequence of Corynebacterium casei LMG S-19264T (=DSM 44701T), isolated from a smear-ripened cheese.</title>
        <authorList>
            <consortium name="US DOE Joint Genome Institute (JGI-PGF)"/>
            <person name="Walter F."/>
            <person name="Albersmeier A."/>
            <person name="Kalinowski J."/>
            <person name="Ruckert C."/>
        </authorList>
    </citation>
    <scope>NUCLEOTIDE SEQUENCE</scope>
    <source>
        <strain evidence="1">JCM 12862</strain>
    </source>
</reference>
<sequence>MTTIDKIKQEIKAQNLESVSGIESDLEFLLWDLSEMDELNAGYEVEKYHNGHYAIGSNGGLEMLTVEFDTGIVYRIPFISIDNSEKIKVSDSIAELTKLN</sequence>
<dbReference type="RefSeq" id="WP_188655194.1">
    <property type="nucleotide sequence ID" value="NZ_BMNR01000015.1"/>
</dbReference>
<gene>
    <name evidence="1" type="ORF">GCM10007962_32590</name>
</gene>
<name>A0A8J3BQF6_9FLAO</name>
<dbReference type="InterPro" id="IPR037883">
    <property type="entry name" value="Knr4/Smi1-like_sf"/>
</dbReference>